<reference evidence="1" key="1">
    <citation type="journal article" date="2014" name="Int. J. Syst. Evol. Microbiol.">
        <title>Complete genome sequence of Corynebacterium casei LMG S-19264T (=DSM 44701T), isolated from a smear-ripened cheese.</title>
        <authorList>
            <consortium name="US DOE Joint Genome Institute (JGI-PGF)"/>
            <person name="Walter F."/>
            <person name="Albersmeier A."/>
            <person name="Kalinowski J."/>
            <person name="Ruckert C."/>
        </authorList>
    </citation>
    <scope>NUCLEOTIDE SEQUENCE</scope>
    <source>
        <strain evidence="1">CGMCC 1.14984</strain>
    </source>
</reference>
<protein>
    <submittedName>
        <fullName evidence="1">Uncharacterized protein</fullName>
    </submittedName>
</protein>
<dbReference type="RefSeq" id="WP_155142449.1">
    <property type="nucleotide sequence ID" value="NZ_BMGZ01000005.1"/>
</dbReference>
<keyword evidence="4" id="KW-1185">Reference proteome</keyword>
<dbReference type="Proteomes" id="UP000621856">
    <property type="component" value="Unassembled WGS sequence"/>
</dbReference>
<dbReference type="Proteomes" id="UP000818603">
    <property type="component" value="Unassembled WGS sequence"/>
</dbReference>
<reference evidence="2 4" key="2">
    <citation type="submission" date="2020-02" db="EMBL/GenBank/DDBJ databases">
        <title>Genome sequence of Parvularcula flava strain NH6-79.</title>
        <authorList>
            <person name="Abdul Karim M.H."/>
            <person name="Lam M.Q."/>
            <person name="Chen S.J."/>
            <person name="Yahya A."/>
            <person name="Shahir S."/>
            <person name="Shamsir M.S."/>
            <person name="Chong C.S."/>
        </authorList>
    </citation>
    <scope>NUCLEOTIDE SEQUENCE [LARGE SCALE GENOMIC DNA]</scope>
    <source>
        <strain evidence="2 4">NH6-79</strain>
    </source>
</reference>
<dbReference type="EMBL" id="BMGZ01000005">
    <property type="protein sequence ID" value="GGI02002.1"/>
    <property type="molecule type" value="Genomic_DNA"/>
</dbReference>
<sequence>MIDIYRELPRQMGHAITVDFLTGRANRAKLSPRLRKQIALYKDGFARLCKKHNALPEMYVEASARFYMDRKGYRFSVTVEDRAGRRQTDEYIGMPGRRVRILDQYGRVRRK</sequence>
<accession>A0A8J3EQF7</accession>
<gene>
    <name evidence="2" type="ORF">FF098_016020</name>
    <name evidence="1" type="ORF">GCM10011355_33980</name>
</gene>
<evidence type="ECO:0000313" key="2">
    <source>
        <dbReference type="EMBL" id="NHK29420.1"/>
    </source>
</evidence>
<dbReference type="AlphaFoldDB" id="A0A8J3EQF7"/>
<reference evidence="1" key="3">
    <citation type="submission" date="2020-09" db="EMBL/GenBank/DDBJ databases">
        <authorList>
            <person name="Sun Q."/>
            <person name="Zhou Y."/>
        </authorList>
    </citation>
    <scope>NUCLEOTIDE SEQUENCE</scope>
    <source>
        <strain evidence="1">CGMCC 1.14984</strain>
    </source>
</reference>
<proteinExistence type="predicted"/>
<dbReference type="EMBL" id="VCJR02000005">
    <property type="protein sequence ID" value="NHK29420.1"/>
    <property type="molecule type" value="Genomic_DNA"/>
</dbReference>
<organism evidence="1 3">
    <name type="scientific">Aquisalinus luteolus</name>
    <dbReference type="NCBI Taxonomy" id="1566827"/>
    <lineage>
        <taxon>Bacteria</taxon>
        <taxon>Pseudomonadati</taxon>
        <taxon>Pseudomonadota</taxon>
        <taxon>Alphaproteobacteria</taxon>
        <taxon>Parvularculales</taxon>
        <taxon>Parvularculaceae</taxon>
        <taxon>Aquisalinus</taxon>
    </lineage>
</organism>
<evidence type="ECO:0000313" key="4">
    <source>
        <dbReference type="Proteomes" id="UP000818603"/>
    </source>
</evidence>
<evidence type="ECO:0000313" key="3">
    <source>
        <dbReference type="Proteomes" id="UP000621856"/>
    </source>
</evidence>
<comment type="caution">
    <text evidence="1">The sequence shown here is derived from an EMBL/GenBank/DDBJ whole genome shotgun (WGS) entry which is preliminary data.</text>
</comment>
<name>A0A8J3EQF7_9PROT</name>
<evidence type="ECO:0000313" key="1">
    <source>
        <dbReference type="EMBL" id="GGI02002.1"/>
    </source>
</evidence>